<proteinExistence type="predicted"/>
<dbReference type="Proteomes" id="UP001597286">
    <property type="component" value="Unassembled WGS sequence"/>
</dbReference>
<gene>
    <name evidence="1" type="ORF">ACFSJG_15025</name>
</gene>
<protein>
    <submittedName>
        <fullName evidence="1">Uncharacterized protein</fullName>
    </submittedName>
</protein>
<name>A0ABW4P4T0_9NOCA</name>
<dbReference type="EMBL" id="JBHUFB010000012">
    <property type="protein sequence ID" value="MFD1813532.1"/>
    <property type="molecule type" value="Genomic_DNA"/>
</dbReference>
<comment type="caution">
    <text evidence="1">The sequence shown here is derived from an EMBL/GenBank/DDBJ whole genome shotgun (WGS) entry which is preliminary data.</text>
</comment>
<evidence type="ECO:0000313" key="2">
    <source>
        <dbReference type="Proteomes" id="UP001597286"/>
    </source>
</evidence>
<evidence type="ECO:0000313" key="1">
    <source>
        <dbReference type="EMBL" id="MFD1813532.1"/>
    </source>
</evidence>
<organism evidence="1 2">
    <name type="scientific">Rhodococcus gannanensis</name>
    <dbReference type="NCBI Taxonomy" id="1960308"/>
    <lineage>
        <taxon>Bacteria</taxon>
        <taxon>Bacillati</taxon>
        <taxon>Actinomycetota</taxon>
        <taxon>Actinomycetes</taxon>
        <taxon>Mycobacteriales</taxon>
        <taxon>Nocardiaceae</taxon>
        <taxon>Rhodococcus</taxon>
    </lineage>
</organism>
<reference evidence="2" key="1">
    <citation type="journal article" date="2019" name="Int. J. Syst. Evol. Microbiol.">
        <title>The Global Catalogue of Microorganisms (GCM) 10K type strain sequencing project: providing services to taxonomists for standard genome sequencing and annotation.</title>
        <authorList>
            <consortium name="The Broad Institute Genomics Platform"/>
            <consortium name="The Broad Institute Genome Sequencing Center for Infectious Disease"/>
            <person name="Wu L."/>
            <person name="Ma J."/>
        </authorList>
    </citation>
    <scope>NUCLEOTIDE SEQUENCE [LARGE SCALE GENOMIC DNA]</scope>
    <source>
        <strain evidence="2">DT72</strain>
    </source>
</reference>
<dbReference type="RefSeq" id="WP_378486041.1">
    <property type="nucleotide sequence ID" value="NZ_JBHUFB010000012.1"/>
</dbReference>
<sequence length="144" mass="15732">MTGNPVTTDGDDLPQPERLHLMVKGTETLQVRDDCPATGARIANVELDDVVELALLSGPATTGEPAVPIPGAHERHGFRIGPVRQRPGWRGVQSAVPVSVDTVGETRVRAHGCENCVSHRPDTRRHDPRTVELRNRQRVKAAWS</sequence>
<accession>A0ABW4P4T0</accession>
<keyword evidence="2" id="KW-1185">Reference proteome</keyword>